<gene>
    <name evidence="4" type="ORF">ECPE_LOCUS11605</name>
</gene>
<evidence type="ECO:0000313" key="6">
    <source>
        <dbReference type="WBParaSite" id="ECPE_0001164001-mRNA-1"/>
    </source>
</evidence>
<dbReference type="OrthoDB" id="6273819at2759"/>
<reference evidence="4 5" key="2">
    <citation type="submission" date="2018-11" db="EMBL/GenBank/DDBJ databases">
        <authorList>
            <consortium name="Pathogen Informatics"/>
        </authorList>
    </citation>
    <scope>NUCLEOTIDE SEQUENCE [LARGE SCALE GENOMIC DNA]</scope>
    <source>
        <strain evidence="4 5">Egypt</strain>
    </source>
</reference>
<evidence type="ECO:0000259" key="3">
    <source>
        <dbReference type="Pfam" id="PF16034"/>
    </source>
</evidence>
<dbReference type="Pfam" id="PF16034">
    <property type="entry name" value="JAKMIP_CC3"/>
    <property type="match status" value="1"/>
</dbReference>
<evidence type="ECO:0000256" key="2">
    <source>
        <dbReference type="SAM" id="Phobius"/>
    </source>
</evidence>
<dbReference type="InterPro" id="IPR031994">
    <property type="entry name" value="JAKMIP_C"/>
</dbReference>
<reference evidence="6" key="1">
    <citation type="submission" date="2016-06" db="UniProtKB">
        <authorList>
            <consortium name="WormBaseParasite"/>
        </authorList>
    </citation>
    <scope>IDENTIFICATION</scope>
</reference>
<protein>
    <submittedName>
        <fullName evidence="6">JAKMIP_CC3 domain-containing protein</fullName>
    </submittedName>
</protein>
<keyword evidence="5" id="KW-1185">Reference proteome</keyword>
<sequence length="211" mass="24303">MNGANRRASSAGSLTLGEQHDEQLDFDVLRSQSSRGSRHTFPDSVTDEFYARNRLESDLLDAMMCIEDLKQALELRMARDPREAEERRYLIRQNKKLLNQLYESAKKIERLELTKVEMKEQLELLDFQILEVENQKAMMEEELRRLPSCNHSATQTEVGLVCLLFISLARLPLSSGYVVGVIWFNSPILCLLLSLHVILLSESHIFAIFEC</sequence>
<feature type="domain" description="Janus kinase and microtubule-interacting protein C-terminal" evidence="3">
    <location>
        <begin position="48"/>
        <end position="137"/>
    </location>
</feature>
<evidence type="ECO:0000313" key="4">
    <source>
        <dbReference type="EMBL" id="VDP88719.1"/>
    </source>
</evidence>
<dbReference type="WBParaSite" id="ECPE_0001164001-mRNA-1">
    <property type="protein sequence ID" value="ECPE_0001164001-mRNA-1"/>
    <property type="gene ID" value="ECPE_0001164001"/>
</dbReference>
<keyword evidence="1" id="KW-0175">Coiled coil</keyword>
<feature type="coiled-coil region" evidence="1">
    <location>
        <begin position="108"/>
        <end position="142"/>
    </location>
</feature>
<evidence type="ECO:0000256" key="1">
    <source>
        <dbReference type="SAM" id="Coils"/>
    </source>
</evidence>
<name>A0A183AXC0_9TREM</name>
<accession>A0A183AXC0</accession>
<organism evidence="6">
    <name type="scientific">Echinostoma caproni</name>
    <dbReference type="NCBI Taxonomy" id="27848"/>
    <lineage>
        <taxon>Eukaryota</taxon>
        <taxon>Metazoa</taxon>
        <taxon>Spiralia</taxon>
        <taxon>Lophotrochozoa</taxon>
        <taxon>Platyhelminthes</taxon>
        <taxon>Trematoda</taxon>
        <taxon>Digenea</taxon>
        <taxon>Plagiorchiida</taxon>
        <taxon>Echinostomata</taxon>
        <taxon>Echinostomatoidea</taxon>
        <taxon>Echinostomatidae</taxon>
        <taxon>Echinostoma</taxon>
    </lineage>
</organism>
<keyword evidence="2" id="KW-0472">Membrane</keyword>
<feature type="transmembrane region" description="Helical" evidence="2">
    <location>
        <begin position="177"/>
        <end position="200"/>
    </location>
</feature>
<keyword evidence="2" id="KW-0812">Transmembrane</keyword>
<dbReference type="Proteomes" id="UP000272942">
    <property type="component" value="Unassembled WGS sequence"/>
</dbReference>
<dbReference type="EMBL" id="UZAN01051158">
    <property type="protein sequence ID" value="VDP88719.1"/>
    <property type="molecule type" value="Genomic_DNA"/>
</dbReference>
<keyword evidence="2" id="KW-1133">Transmembrane helix</keyword>
<evidence type="ECO:0000313" key="5">
    <source>
        <dbReference type="Proteomes" id="UP000272942"/>
    </source>
</evidence>
<proteinExistence type="predicted"/>
<dbReference type="AlphaFoldDB" id="A0A183AXC0"/>